<dbReference type="PROSITE" id="PS51257">
    <property type="entry name" value="PROKAR_LIPOPROTEIN"/>
    <property type="match status" value="1"/>
</dbReference>
<proteinExistence type="predicted"/>
<name>A0ABT7FJ60_9RHOB</name>
<evidence type="ECO:0008006" key="4">
    <source>
        <dbReference type="Google" id="ProtNLM"/>
    </source>
</evidence>
<dbReference type="Proteomes" id="UP001227126">
    <property type="component" value="Unassembled WGS sequence"/>
</dbReference>
<feature type="signal peptide" evidence="1">
    <location>
        <begin position="1"/>
        <end position="20"/>
    </location>
</feature>
<keyword evidence="1" id="KW-0732">Signal</keyword>
<sequence length="67" mass="6333">MKLKSLLPALGLLGGLAACGDTTGEQVLYGAGAGAAGSALLNGNIVTGAAVGAAGNLIYCNENPGKC</sequence>
<protein>
    <recommendedName>
        <fullName evidence="4">Lipoprotein</fullName>
    </recommendedName>
</protein>
<evidence type="ECO:0000313" key="2">
    <source>
        <dbReference type="EMBL" id="MDK3074973.1"/>
    </source>
</evidence>
<dbReference type="RefSeq" id="WP_284486904.1">
    <property type="nucleotide sequence ID" value="NZ_JASNJE010000028.1"/>
</dbReference>
<accession>A0ABT7FJ60</accession>
<reference evidence="2 3" key="1">
    <citation type="submission" date="2023-05" db="EMBL/GenBank/DDBJ databases">
        <title>Sedimentitalea sp. nov. JM2-8.</title>
        <authorList>
            <person name="Huang J."/>
        </authorList>
    </citation>
    <scope>NUCLEOTIDE SEQUENCE [LARGE SCALE GENOMIC DNA]</scope>
    <source>
        <strain evidence="2 3">JM2-8</strain>
    </source>
</reference>
<comment type="caution">
    <text evidence="2">The sequence shown here is derived from an EMBL/GenBank/DDBJ whole genome shotgun (WGS) entry which is preliminary data.</text>
</comment>
<evidence type="ECO:0000256" key="1">
    <source>
        <dbReference type="SAM" id="SignalP"/>
    </source>
</evidence>
<organism evidence="2 3">
    <name type="scientific">Sedimentitalea xiamensis</name>
    <dbReference type="NCBI Taxonomy" id="3050037"/>
    <lineage>
        <taxon>Bacteria</taxon>
        <taxon>Pseudomonadati</taxon>
        <taxon>Pseudomonadota</taxon>
        <taxon>Alphaproteobacteria</taxon>
        <taxon>Rhodobacterales</taxon>
        <taxon>Paracoccaceae</taxon>
        <taxon>Sedimentitalea</taxon>
    </lineage>
</organism>
<gene>
    <name evidence="2" type="ORF">QO034_17930</name>
</gene>
<dbReference type="EMBL" id="JASNJE010000028">
    <property type="protein sequence ID" value="MDK3074973.1"/>
    <property type="molecule type" value="Genomic_DNA"/>
</dbReference>
<feature type="chain" id="PRO_5046902580" description="Lipoprotein" evidence="1">
    <location>
        <begin position="21"/>
        <end position="67"/>
    </location>
</feature>
<evidence type="ECO:0000313" key="3">
    <source>
        <dbReference type="Proteomes" id="UP001227126"/>
    </source>
</evidence>
<keyword evidence="3" id="KW-1185">Reference proteome</keyword>